<accession>A0A974S862</accession>
<dbReference type="EMBL" id="CP068570">
    <property type="protein sequence ID" value="QQZ50750.1"/>
    <property type="molecule type" value="Genomic_DNA"/>
</dbReference>
<protein>
    <recommendedName>
        <fullName evidence="5">Probable membrane transporter protein</fullName>
    </recommendedName>
</protein>
<dbReference type="Pfam" id="PF01925">
    <property type="entry name" value="TauE"/>
    <property type="match status" value="1"/>
</dbReference>
<dbReference type="GO" id="GO:0005886">
    <property type="term" value="C:plasma membrane"/>
    <property type="evidence" value="ECO:0007669"/>
    <property type="project" value="UniProtKB-SubCell"/>
</dbReference>
<sequence length="136" mass="14656">MTAWLGALILAGVLATATLSGVFGMAGGLILMGLLTALLPVPAALAIHGLVQMASNASRILLHLKHVVWRVVGFYAIGAVATMGAFLFISYAPPRPSCTWRWASYRSWSGCRRGTSPRRRPAPTRCWRGSSPPPWR</sequence>
<evidence type="ECO:0000313" key="7">
    <source>
        <dbReference type="EMBL" id="QQZ50750.1"/>
    </source>
</evidence>
<feature type="transmembrane region" description="Helical" evidence="5">
    <location>
        <begin position="72"/>
        <end position="92"/>
    </location>
</feature>
<evidence type="ECO:0000256" key="5">
    <source>
        <dbReference type="RuleBase" id="RU363041"/>
    </source>
</evidence>
<comment type="subcellular location">
    <subcellularLocation>
        <location evidence="5">Cell membrane</location>
        <topology evidence="5">Multi-pass membrane protein</topology>
    </subcellularLocation>
    <subcellularLocation>
        <location evidence="1">Membrane</location>
        <topology evidence="1">Multi-pass membrane protein</topology>
    </subcellularLocation>
</comment>
<keyword evidence="3 5" id="KW-1133">Transmembrane helix</keyword>
<organism evidence="7">
    <name type="scientific">Phenylobacterium glaciei</name>
    <dbReference type="NCBI Taxonomy" id="2803784"/>
    <lineage>
        <taxon>Bacteria</taxon>
        <taxon>Pseudomonadati</taxon>
        <taxon>Pseudomonadota</taxon>
        <taxon>Alphaproteobacteria</taxon>
        <taxon>Caulobacterales</taxon>
        <taxon>Caulobacteraceae</taxon>
        <taxon>Phenylobacterium</taxon>
    </lineage>
</organism>
<keyword evidence="5" id="KW-1003">Cell membrane</keyword>
<evidence type="ECO:0000256" key="2">
    <source>
        <dbReference type="ARBA" id="ARBA00022692"/>
    </source>
</evidence>
<evidence type="ECO:0000256" key="1">
    <source>
        <dbReference type="ARBA" id="ARBA00004141"/>
    </source>
</evidence>
<evidence type="ECO:0000256" key="4">
    <source>
        <dbReference type="ARBA" id="ARBA00023136"/>
    </source>
</evidence>
<feature type="transmembrane region" description="Helical" evidence="5">
    <location>
        <begin position="30"/>
        <end position="51"/>
    </location>
</feature>
<proteinExistence type="inferred from homology"/>
<feature type="region of interest" description="Disordered" evidence="6">
    <location>
        <begin position="111"/>
        <end position="136"/>
    </location>
</feature>
<comment type="similarity">
    <text evidence="5">Belongs to the 4-toluene sulfonate uptake permease (TSUP) (TC 2.A.102) family.</text>
</comment>
<name>A0A974S862_9CAUL</name>
<reference evidence="7" key="1">
    <citation type="submission" date="2021-01" db="EMBL/GenBank/DDBJ databases">
        <title>Genome sequence of Phenylobacterium sp. 20VBR1 isolated from a valley glaceir, Ny-Alesund, Svalbard.</title>
        <authorList>
            <person name="Thomas F.A."/>
            <person name="Krishnan K.P."/>
            <person name="Sinha R.K."/>
        </authorList>
    </citation>
    <scope>NUCLEOTIDE SEQUENCE</scope>
    <source>
        <strain evidence="7">20VBR1</strain>
    </source>
</reference>
<keyword evidence="2 5" id="KW-0812">Transmembrane</keyword>
<keyword evidence="4 5" id="KW-0472">Membrane</keyword>
<dbReference type="InterPro" id="IPR002781">
    <property type="entry name" value="TM_pro_TauE-like"/>
</dbReference>
<evidence type="ECO:0000256" key="3">
    <source>
        <dbReference type="ARBA" id="ARBA00022989"/>
    </source>
</evidence>
<dbReference type="AlphaFoldDB" id="A0A974S862"/>
<gene>
    <name evidence="7" type="ORF">JKL49_05080</name>
</gene>
<evidence type="ECO:0000256" key="6">
    <source>
        <dbReference type="SAM" id="MobiDB-lite"/>
    </source>
</evidence>